<protein>
    <submittedName>
        <fullName evidence="1">Recombinase XerC</fullName>
    </submittedName>
</protein>
<evidence type="ECO:0000313" key="1">
    <source>
        <dbReference type="EMBL" id="TGX95231.1"/>
    </source>
</evidence>
<comment type="caution">
    <text evidence="1">The sequence shown here is derived from an EMBL/GenBank/DDBJ whole genome shotgun (WGS) entry which is preliminary data.</text>
</comment>
<dbReference type="EMBL" id="SRZB01000120">
    <property type="protein sequence ID" value="TGX95231.1"/>
    <property type="molecule type" value="Genomic_DNA"/>
</dbReference>
<evidence type="ECO:0000313" key="2">
    <source>
        <dbReference type="Proteomes" id="UP000307720"/>
    </source>
</evidence>
<accession>A0AC61QUG9</accession>
<proteinExistence type="predicted"/>
<sequence length="50" mass="5905">VQLINVNSKMRKIEIIFKAKKAHLPLGENIIFSKDIDSLDLQYFMRLCRI</sequence>
<name>A0AC61QUG9_9FIRM</name>
<dbReference type="Proteomes" id="UP000307720">
    <property type="component" value="Unassembled WGS sequence"/>
</dbReference>
<gene>
    <name evidence="1" type="ORF">E5357_17675</name>
</gene>
<reference evidence="1" key="1">
    <citation type="submission" date="2019-04" db="EMBL/GenBank/DDBJ databases">
        <title>Microbes associate with the intestines of laboratory mice.</title>
        <authorList>
            <person name="Navarre W."/>
            <person name="Wong E."/>
            <person name="Huang K."/>
            <person name="Tropini C."/>
            <person name="Ng K."/>
            <person name="Yu B."/>
        </authorList>
    </citation>
    <scope>NUCLEOTIDE SEQUENCE</scope>
    <source>
        <strain evidence="1">NM72_1-8</strain>
    </source>
</reference>
<keyword evidence="2" id="KW-1185">Reference proteome</keyword>
<organism evidence="1 2">
    <name type="scientific">Hominisplanchenecus murintestinalis</name>
    <dbReference type="NCBI Taxonomy" id="2941517"/>
    <lineage>
        <taxon>Bacteria</taxon>
        <taxon>Bacillati</taxon>
        <taxon>Bacillota</taxon>
        <taxon>Clostridia</taxon>
        <taxon>Lachnospirales</taxon>
        <taxon>Lachnospiraceae</taxon>
        <taxon>Hominisplanchenecus</taxon>
    </lineage>
</organism>
<feature type="non-terminal residue" evidence="1">
    <location>
        <position position="1"/>
    </location>
</feature>